<accession>A0A4R3MDV2</accession>
<evidence type="ECO:0000313" key="1">
    <source>
        <dbReference type="EMBL" id="TCT11133.1"/>
    </source>
</evidence>
<organism evidence="1 2">
    <name type="scientific">Paralcaligenes ureilyticus</name>
    <dbReference type="NCBI Taxonomy" id="627131"/>
    <lineage>
        <taxon>Bacteria</taxon>
        <taxon>Pseudomonadati</taxon>
        <taxon>Pseudomonadota</taxon>
        <taxon>Betaproteobacteria</taxon>
        <taxon>Burkholderiales</taxon>
        <taxon>Alcaligenaceae</taxon>
        <taxon>Paralcaligenes</taxon>
    </lineage>
</organism>
<dbReference type="EMBL" id="SMAJ01000001">
    <property type="protein sequence ID" value="TCT11133.1"/>
    <property type="molecule type" value="Genomic_DNA"/>
</dbReference>
<dbReference type="Proteomes" id="UP000295525">
    <property type="component" value="Unassembled WGS sequence"/>
</dbReference>
<comment type="caution">
    <text evidence="1">The sequence shown here is derived from an EMBL/GenBank/DDBJ whole genome shotgun (WGS) entry which is preliminary data.</text>
</comment>
<gene>
    <name evidence="1" type="ORF">EDC26_101361</name>
</gene>
<dbReference type="AlphaFoldDB" id="A0A4R3MDV2"/>
<name>A0A4R3MDV2_9BURK</name>
<sequence>MGVIIKMTFKEIAQRFERSESGSDSFKTFFKDAFDLMKIDPENAGLYFVVGVAAQTYVIKYEDQAVDPAFADRAKATLEGFNQRLLGALTLEPDARLRVLGEVAVDYEWKVDAF</sequence>
<keyword evidence="2" id="KW-1185">Reference proteome</keyword>
<protein>
    <submittedName>
        <fullName evidence="1">Uncharacterized protein</fullName>
    </submittedName>
</protein>
<proteinExistence type="predicted"/>
<reference evidence="1 2" key="1">
    <citation type="submission" date="2019-03" db="EMBL/GenBank/DDBJ databases">
        <title>Genomic Encyclopedia of Type Strains, Phase IV (KMG-IV): sequencing the most valuable type-strain genomes for metagenomic binning, comparative biology and taxonomic classification.</title>
        <authorList>
            <person name="Goeker M."/>
        </authorList>
    </citation>
    <scope>NUCLEOTIDE SEQUENCE [LARGE SCALE GENOMIC DNA]</scope>
    <source>
        <strain evidence="1 2">DSM 24591</strain>
    </source>
</reference>
<evidence type="ECO:0000313" key="2">
    <source>
        <dbReference type="Proteomes" id="UP000295525"/>
    </source>
</evidence>